<feature type="region of interest" description="Disordered" evidence="1">
    <location>
        <begin position="224"/>
        <end position="248"/>
    </location>
</feature>
<protein>
    <submittedName>
        <fullName evidence="2">Uncharacterized protein</fullName>
    </submittedName>
</protein>
<name>A0A839AGI4_9HYPH</name>
<evidence type="ECO:0000313" key="3">
    <source>
        <dbReference type="Proteomes" id="UP000541109"/>
    </source>
</evidence>
<keyword evidence="3" id="KW-1185">Reference proteome</keyword>
<gene>
    <name evidence="2" type="ORF">H2509_13010</name>
</gene>
<organism evidence="2 3">
    <name type="scientific">Stappia albiluteola</name>
    <dbReference type="NCBI Taxonomy" id="2758565"/>
    <lineage>
        <taxon>Bacteria</taxon>
        <taxon>Pseudomonadati</taxon>
        <taxon>Pseudomonadota</taxon>
        <taxon>Alphaproteobacteria</taxon>
        <taxon>Hyphomicrobiales</taxon>
        <taxon>Stappiaceae</taxon>
        <taxon>Stappia</taxon>
    </lineage>
</organism>
<dbReference type="AlphaFoldDB" id="A0A839AGI4"/>
<comment type="caution">
    <text evidence="2">The sequence shown here is derived from an EMBL/GenBank/DDBJ whole genome shotgun (WGS) entry which is preliminary data.</text>
</comment>
<dbReference type="EMBL" id="JACFXV010000054">
    <property type="protein sequence ID" value="MBA5778044.1"/>
    <property type="molecule type" value="Genomic_DNA"/>
</dbReference>
<accession>A0A839AGI4</accession>
<evidence type="ECO:0000256" key="1">
    <source>
        <dbReference type="SAM" id="MobiDB-lite"/>
    </source>
</evidence>
<sequence length="316" mass="35975">MSDDGEQFPSREEMIAALALGWFKGRATPPPTNAFAVSRLLRKHQSLASGYEEHKRLLSSLSDEELAERYRQTRGTWAAEMRAQIDRQESLMPWNSPQNRPDWDHWCRKDRWTIEEAVALSLGLSPHFATASKLERHASTSPSAREFIVRRDIALTAKRVHLIKDPLAPIDFVSWAEAKQFGLPEEMKTKLAEYGDRMRDWKAEYEWVDEENRLLRAKLETATEHPAGVLPPTNVSGASPADNEKPLGARERETLLKLLITMAVKKYRYDPNGTPGPAPRRIAEDMAELGFDVSDDTVRNHLKKARELLPGISRKN</sequence>
<dbReference type="RefSeq" id="WP_182166041.1">
    <property type="nucleotide sequence ID" value="NZ_JACFXV010000054.1"/>
</dbReference>
<evidence type="ECO:0000313" key="2">
    <source>
        <dbReference type="EMBL" id="MBA5778044.1"/>
    </source>
</evidence>
<dbReference type="Proteomes" id="UP000541109">
    <property type="component" value="Unassembled WGS sequence"/>
</dbReference>
<reference evidence="2 3" key="1">
    <citation type="submission" date="2020-07" db="EMBL/GenBank/DDBJ databases">
        <title>Stappia sp., F7233, whole genome shotgun sequencing project.</title>
        <authorList>
            <person name="Jiang S."/>
            <person name="Liu Z.W."/>
            <person name="Du Z.J."/>
        </authorList>
    </citation>
    <scope>NUCLEOTIDE SEQUENCE [LARGE SCALE GENOMIC DNA]</scope>
    <source>
        <strain evidence="2 3">F7233</strain>
    </source>
</reference>
<proteinExistence type="predicted"/>